<evidence type="ECO:0000256" key="8">
    <source>
        <dbReference type="ARBA" id="ARBA00022741"/>
    </source>
</evidence>
<keyword evidence="7" id="KW-0548">Nucleotidyltransferase</keyword>
<dbReference type="PROSITE" id="PS51163">
    <property type="entry name" value="YRDC"/>
    <property type="match status" value="1"/>
</dbReference>
<evidence type="ECO:0000313" key="14">
    <source>
        <dbReference type="Proteomes" id="UP000216004"/>
    </source>
</evidence>
<dbReference type="PANTHER" id="PTHR17490:SF16">
    <property type="entry name" value="THREONYLCARBAMOYL-AMP SYNTHASE"/>
    <property type="match status" value="1"/>
</dbReference>
<dbReference type="InterPro" id="IPR017945">
    <property type="entry name" value="DHBP_synth_RibB-like_a/b_dom"/>
</dbReference>
<dbReference type="GO" id="GO:0005524">
    <property type="term" value="F:ATP binding"/>
    <property type="evidence" value="ECO:0007669"/>
    <property type="project" value="UniProtKB-KW"/>
</dbReference>
<dbReference type="GO" id="GO:0006450">
    <property type="term" value="P:regulation of translational fidelity"/>
    <property type="evidence" value="ECO:0007669"/>
    <property type="project" value="TreeGrafter"/>
</dbReference>
<comment type="similarity">
    <text evidence="2">Belongs to the SUA5 family.</text>
</comment>
<dbReference type="PANTHER" id="PTHR17490">
    <property type="entry name" value="SUA5"/>
    <property type="match status" value="1"/>
</dbReference>
<keyword evidence="9" id="KW-0067">ATP-binding</keyword>
<feature type="domain" description="YrdC-like" evidence="12">
    <location>
        <begin position="10"/>
        <end position="201"/>
    </location>
</feature>
<dbReference type="EC" id="2.7.7.87" evidence="3"/>
<keyword evidence="6" id="KW-0819">tRNA processing</keyword>
<keyword evidence="4" id="KW-0963">Cytoplasm</keyword>
<dbReference type="RefSeq" id="WP_094722697.1">
    <property type="nucleotide sequence ID" value="NZ_MWWS01000004.1"/>
</dbReference>
<dbReference type="Gene3D" id="3.90.870.10">
    <property type="entry name" value="DHBP synthase"/>
    <property type="match status" value="1"/>
</dbReference>
<comment type="subcellular location">
    <subcellularLocation>
        <location evidence="1">Cytoplasm</location>
    </subcellularLocation>
</comment>
<name>A0A261ETN3_9BIFI</name>
<dbReference type="GO" id="GO:0008033">
    <property type="term" value="P:tRNA processing"/>
    <property type="evidence" value="ECO:0007669"/>
    <property type="project" value="UniProtKB-KW"/>
</dbReference>
<keyword evidence="5" id="KW-0808">Transferase</keyword>
<evidence type="ECO:0000256" key="11">
    <source>
        <dbReference type="ARBA" id="ARBA00048366"/>
    </source>
</evidence>
<evidence type="ECO:0000256" key="3">
    <source>
        <dbReference type="ARBA" id="ARBA00012584"/>
    </source>
</evidence>
<dbReference type="GO" id="GO:0005737">
    <property type="term" value="C:cytoplasm"/>
    <property type="evidence" value="ECO:0007669"/>
    <property type="project" value="UniProtKB-SubCell"/>
</dbReference>
<evidence type="ECO:0000256" key="5">
    <source>
        <dbReference type="ARBA" id="ARBA00022679"/>
    </source>
</evidence>
<proteinExistence type="inferred from homology"/>
<evidence type="ECO:0000259" key="12">
    <source>
        <dbReference type="PROSITE" id="PS51163"/>
    </source>
</evidence>
<dbReference type="InterPro" id="IPR050156">
    <property type="entry name" value="TC-AMP_synthase_SUA5"/>
</dbReference>
<evidence type="ECO:0000256" key="1">
    <source>
        <dbReference type="ARBA" id="ARBA00004496"/>
    </source>
</evidence>
<reference evidence="13 14" key="1">
    <citation type="journal article" date="2017" name="BMC Genomics">
        <title>Comparative genomic and phylogenomic analyses of the Bifidobacteriaceae family.</title>
        <authorList>
            <person name="Lugli G.A."/>
            <person name="Milani C."/>
            <person name="Turroni F."/>
            <person name="Duranti S."/>
            <person name="Mancabelli L."/>
            <person name="Mangifesta M."/>
            <person name="Ferrario C."/>
            <person name="Modesto M."/>
            <person name="Mattarelli P."/>
            <person name="Jiri K."/>
            <person name="van Sinderen D."/>
            <person name="Ventura M."/>
        </authorList>
    </citation>
    <scope>NUCLEOTIDE SEQUENCE [LARGE SCALE GENOMIC DNA]</scope>
    <source>
        <strain evidence="13 14">DSM 22924</strain>
    </source>
</reference>
<evidence type="ECO:0000256" key="4">
    <source>
        <dbReference type="ARBA" id="ARBA00022490"/>
    </source>
</evidence>
<keyword evidence="8" id="KW-0547">Nucleotide-binding</keyword>
<dbReference type="OrthoDB" id="9814580at2"/>
<evidence type="ECO:0000256" key="7">
    <source>
        <dbReference type="ARBA" id="ARBA00022695"/>
    </source>
</evidence>
<comment type="caution">
    <text evidence="13">The sequence shown here is derived from an EMBL/GenBank/DDBJ whole genome shotgun (WGS) entry which is preliminary data.</text>
</comment>
<dbReference type="GO" id="GO:0003725">
    <property type="term" value="F:double-stranded RNA binding"/>
    <property type="evidence" value="ECO:0007669"/>
    <property type="project" value="InterPro"/>
</dbReference>
<comment type="catalytic activity">
    <reaction evidence="11">
        <text>L-threonine + hydrogencarbonate + ATP = L-threonylcarbamoyladenylate + diphosphate + H2O</text>
        <dbReference type="Rhea" id="RHEA:36407"/>
        <dbReference type="ChEBI" id="CHEBI:15377"/>
        <dbReference type="ChEBI" id="CHEBI:17544"/>
        <dbReference type="ChEBI" id="CHEBI:30616"/>
        <dbReference type="ChEBI" id="CHEBI:33019"/>
        <dbReference type="ChEBI" id="CHEBI:57926"/>
        <dbReference type="ChEBI" id="CHEBI:73682"/>
        <dbReference type="EC" id="2.7.7.87"/>
    </reaction>
</comment>
<dbReference type="GO" id="GO:0061710">
    <property type="term" value="F:L-threonylcarbamoyladenylate synthase"/>
    <property type="evidence" value="ECO:0007669"/>
    <property type="project" value="UniProtKB-EC"/>
</dbReference>
<protein>
    <recommendedName>
        <fullName evidence="10">L-threonylcarbamoyladenylate synthase</fullName>
        <ecNumber evidence="3">2.7.7.87</ecNumber>
    </recommendedName>
    <alternativeName>
        <fullName evidence="10">L-threonylcarbamoyladenylate synthase</fullName>
    </alternativeName>
</protein>
<dbReference type="NCBIfam" id="TIGR00057">
    <property type="entry name" value="L-threonylcarbamoyladenylate synthase"/>
    <property type="match status" value="1"/>
</dbReference>
<dbReference type="GO" id="GO:0000049">
    <property type="term" value="F:tRNA binding"/>
    <property type="evidence" value="ECO:0007669"/>
    <property type="project" value="TreeGrafter"/>
</dbReference>
<evidence type="ECO:0000256" key="6">
    <source>
        <dbReference type="ARBA" id="ARBA00022694"/>
    </source>
</evidence>
<sequence length="219" mass="22969">MTGRIRAIDQEAVLQLTDVIREGGLGVIPTDTVYGVVCDPCNDAAIDALFAAKQRPRSKSLQVLVPSVEAIEHLGLILPAPLDQLSEVLLPGAFSPVCIARTHCKLKTLRQENSARTQAIRVPNSAPCQSVLAAIGPLAASSANRSGQPSAQTAQEAYEQLGDSVDLYLDAGPTPGPVPSTVVACDASHRYGVSVLREGAVSSQQIHMLLSAGSQDLIQ</sequence>
<dbReference type="InterPro" id="IPR006070">
    <property type="entry name" value="Sua5-like_dom"/>
</dbReference>
<dbReference type="SUPFAM" id="SSF55821">
    <property type="entry name" value="YrdC/RibB"/>
    <property type="match status" value="1"/>
</dbReference>
<evidence type="ECO:0000256" key="10">
    <source>
        <dbReference type="ARBA" id="ARBA00029774"/>
    </source>
</evidence>
<keyword evidence="14" id="KW-1185">Reference proteome</keyword>
<evidence type="ECO:0000256" key="9">
    <source>
        <dbReference type="ARBA" id="ARBA00022840"/>
    </source>
</evidence>
<dbReference type="Proteomes" id="UP000216004">
    <property type="component" value="Unassembled WGS sequence"/>
</dbReference>
<evidence type="ECO:0000313" key="13">
    <source>
        <dbReference type="EMBL" id="OZG50185.1"/>
    </source>
</evidence>
<dbReference type="AlphaFoldDB" id="A0A261ETN3"/>
<accession>A0A261ETN3</accession>
<organism evidence="13 14">
    <name type="scientific">Bombiscardovia coagulans</name>
    <dbReference type="NCBI Taxonomy" id="686666"/>
    <lineage>
        <taxon>Bacteria</taxon>
        <taxon>Bacillati</taxon>
        <taxon>Actinomycetota</taxon>
        <taxon>Actinomycetes</taxon>
        <taxon>Bifidobacteriales</taxon>
        <taxon>Bifidobacteriaceae</taxon>
        <taxon>Bombiscardovia</taxon>
    </lineage>
</organism>
<gene>
    <name evidence="13" type="ORF">BOCO_0702</name>
</gene>
<dbReference type="EMBL" id="MWWS01000004">
    <property type="protein sequence ID" value="OZG50185.1"/>
    <property type="molecule type" value="Genomic_DNA"/>
</dbReference>
<dbReference type="Pfam" id="PF01300">
    <property type="entry name" value="Sua5_yciO_yrdC"/>
    <property type="match status" value="1"/>
</dbReference>
<evidence type="ECO:0000256" key="2">
    <source>
        <dbReference type="ARBA" id="ARBA00007663"/>
    </source>
</evidence>